<dbReference type="Pfam" id="PF00072">
    <property type="entry name" value="Response_reg"/>
    <property type="match status" value="1"/>
</dbReference>
<dbReference type="InterPro" id="IPR003594">
    <property type="entry name" value="HATPase_dom"/>
</dbReference>
<dbReference type="PANTHER" id="PTHR43547:SF2">
    <property type="entry name" value="HYBRID SIGNAL TRANSDUCTION HISTIDINE KINASE C"/>
    <property type="match status" value="1"/>
</dbReference>
<organism evidence="12 13">
    <name type="scientific">Algoriphagus jejuensis</name>
    <dbReference type="NCBI Taxonomy" id="419934"/>
    <lineage>
        <taxon>Bacteria</taxon>
        <taxon>Pseudomonadati</taxon>
        <taxon>Bacteroidota</taxon>
        <taxon>Cytophagia</taxon>
        <taxon>Cytophagales</taxon>
        <taxon>Cyclobacteriaceae</taxon>
        <taxon>Algoriphagus</taxon>
    </lineage>
</organism>
<dbReference type="Gene3D" id="2.130.10.10">
    <property type="entry name" value="YVTN repeat-like/Quinoprotein amine dehydrogenase"/>
    <property type="match status" value="3"/>
</dbReference>
<dbReference type="EMBL" id="BAAAFI010000006">
    <property type="protein sequence ID" value="GAA0878523.1"/>
    <property type="molecule type" value="Genomic_DNA"/>
</dbReference>
<dbReference type="PROSITE" id="PS50109">
    <property type="entry name" value="HIS_KIN"/>
    <property type="match status" value="1"/>
</dbReference>
<dbReference type="Proteomes" id="UP001500469">
    <property type="component" value="Unassembled WGS sequence"/>
</dbReference>
<dbReference type="Gene3D" id="2.60.40.10">
    <property type="entry name" value="Immunoglobulins"/>
    <property type="match status" value="1"/>
</dbReference>
<evidence type="ECO:0000256" key="4">
    <source>
        <dbReference type="ARBA" id="ARBA00023015"/>
    </source>
</evidence>
<evidence type="ECO:0000256" key="2">
    <source>
        <dbReference type="ARBA" id="ARBA00012438"/>
    </source>
</evidence>
<accession>A0ABN1MZA3</accession>
<evidence type="ECO:0000313" key="13">
    <source>
        <dbReference type="Proteomes" id="UP001500469"/>
    </source>
</evidence>
<keyword evidence="6" id="KW-0804">Transcription</keyword>
<dbReference type="PROSITE" id="PS01124">
    <property type="entry name" value="HTH_ARAC_FAMILY_2"/>
    <property type="match status" value="1"/>
</dbReference>
<keyword evidence="12" id="KW-0418">Kinase</keyword>
<keyword evidence="13" id="KW-1185">Reference proteome</keyword>
<dbReference type="Gene3D" id="1.10.287.130">
    <property type="match status" value="1"/>
</dbReference>
<dbReference type="Pfam" id="PF00512">
    <property type="entry name" value="HisKA"/>
    <property type="match status" value="1"/>
</dbReference>
<dbReference type="Pfam" id="PF12833">
    <property type="entry name" value="HTH_18"/>
    <property type="match status" value="1"/>
</dbReference>
<gene>
    <name evidence="12" type="ORF">GCM10009119_14910</name>
</gene>
<evidence type="ECO:0000256" key="6">
    <source>
        <dbReference type="ARBA" id="ARBA00023163"/>
    </source>
</evidence>
<dbReference type="InterPro" id="IPR015943">
    <property type="entry name" value="WD40/YVTN_repeat-like_dom_sf"/>
</dbReference>
<evidence type="ECO:0000256" key="3">
    <source>
        <dbReference type="ARBA" id="ARBA00022553"/>
    </source>
</evidence>
<dbReference type="SUPFAM" id="SSF46689">
    <property type="entry name" value="Homeodomain-like"/>
    <property type="match status" value="1"/>
</dbReference>
<dbReference type="PROSITE" id="PS50110">
    <property type="entry name" value="RESPONSE_REGULATORY"/>
    <property type="match status" value="1"/>
</dbReference>
<dbReference type="Gene3D" id="3.40.50.2300">
    <property type="match status" value="1"/>
</dbReference>
<dbReference type="Gene3D" id="3.30.565.10">
    <property type="entry name" value="Histidine kinase-like ATPase, C-terminal domain"/>
    <property type="match status" value="1"/>
</dbReference>
<dbReference type="Pfam" id="PF07495">
    <property type="entry name" value="Y_Y_Y"/>
    <property type="match status" value="1"/>
</dbReference>
<keyword evidence="8" id="KW-0472">Membrane</keyword>
<proteinExistence type="predicted"/>
<dbReference type="PROSITE" id="PS00041">
    <property type="entry name" value="HTH_ARAC_FAMILY_1"/>
    <property type="match status" value="1"/>
</dbReference>
<keyword evidence="3 7" id="KW-0597">Phosphoprotein</keyword>
<dbReference type="InterPro" id="IPR036890">
    <property type="entry name" value="HATPase_C_sf"/>
</dbReference>
<feature type="domain" description="Response regulatory" evidence="11">
    <location>
        <begin position="1101"/>
        <end position="1216"/>
    </location>
</feature>
<dbReference type="InterPro" id="IPR036097">
    <property type="entry name" value="HisK_dim/P_sf"/>
</dbReference>
<dbReference type="InterPro" id="IPR018060">
    <property type="entry name" value="HTH_AraC"/>
</dbReference>
<keyword evidence="5" id="KW-0238">DNA-binding</keyword>
<reference evidence="12 13" key="1">
    <citation type="journal article" date="2019" name="Int. J. Syst. Evol. Microbiol.">
        <title>The Global Catalogue of Microorganisms (GCM) 10K type strain sequencing project: providing services to taxonomists for standard genome sequencing and annotation.</title>
        <authorList>
            <consortium name="The Broad Institute Genomics Platform"/>
            <consortium name="The Broad Institute Genome Sequencing Center for Infectious Disease"/>
            <person name="Wu L."/>
            <person name="Ma J."/>
        </authorList>
    </citation>
    <scope>NUCLEOTIDE SEQUENCE [LARGE SCALE GENOMIC DNA]</scope>
    <source>
        <strain evidence="12 13">JCM 16112</strain>
    </source>
</reference>
<dbReference type="PRINTS" id="PR00344">
    <property type="entry name" value="BCTRLSENSOR"/>
</dbReference>
<dbReference type="EC" id="2.7.13.3" evidence="2"/>
<dbReference type="Pfam" id="PF07494">
    <property type="entry name" value="Reg_prop"/>
    <property type="match status" value="3"/>
</dbReference>
<evidence type="ECO:0000259" key="10">
    <source>
        <dbReference type="PROSITE" id="PS50109"/>
    </source>
</evidence>
<evidence type="ECO:0000256" key="8">
    <source>
        <dbReference type="SAM" id="Phobius"/>
    </source>
</evidence>
<sequence>MIIRFLILVVVLLGSMPGLYAQQIKFEHYSEDNGLVHNSIRHFAQDKQGFLWIGTFGGLSRFDGYEFEPFVSTQGQPNTIPNDDITALELDEASRHLWIGTRNGISLYHLDIHVFQTFHASPGEPDSLQDEEIRALHVDRFNQVWVGTRDQGLFIFTPKTNTFRKVPLPGFNYIREIIEDSQGNVWVGSYQSAGVAKLQLDASGEIKQTKTYTLQVPFSQNTNPYLNFIYEDHKADIFVGTRSGLFKLDSDKDQFENLYIQDRAVREKLGPYFNSIARAPGGKYWLGTLGGLLVMDRLEDVAGKNFEWYFAELSNDGSLSDDFVTSLFFDQSGALWVGTENGLDKFDPYANQFRYFRDISNFIGYQKPLIRGFAKAYDGSTVVATRHNGIFVKNNGRFVHLFDPREDIASIFSVDGVEFYCGLWDGRILQYNYRTKVSKLIDLGFSTSPITNFAAYGKDSLLIGSHGSGSRLVHRSNWGMREDFSPVLPSQVVNSLRVDSKGIIWYATTLGAVQYDPNSGISKLYTAKGQSGQGLSHTDISDIQVDYQGNVWAATRLGLDRYDRQLDDFAPVLGAAELQGRWITDIQTNASGELWLNMNNNRVANYQVQEEVLKTYYVESGNRLDMFSHRGFFLADDSSMYLGGSKGVIFFSPKQLVNNELSPKPFITSVRIQNQEVQVGEKLNGQLILDRDINESKTLELDYINRNFSLTFSSPAYINERLNKFSYMLEGFDETWNTVDVPQRSVQYTNLFFGDYVFKIKAMNSHGVWSEEVSYAIHIRPPFWLTYQAFILLAMLLVVVFILVRRLVRARRQLKQELLIEKVQRERDENLNQEKLQFFTNIAHELRTPLTLILGPIRQLLEEKGSKEEDFQLSRYQLIDQNTSRLIKLVNQFLDFRKAQSGSLSLKVSNTDILRHTRLTFSSFHDLARDKNIRFRMACESEAIHGYIDRDKYDKVLYNLLSNALKFTFDNGVVDLFLDTRQKADGLWLLVEVSDDGVGIPAESMEKIFSRFYQAPNNRIQNTGSGIGLSLVRDLVKLHKGEISVKSEEGKGSVFTLELPIQREAYLPGEIFEVEKEPTEEVKPLGMPESKVETPSKQRELILVVEDNSELRTYLKDYLSAYYRVLLAENGKEGLEICLRESPALCVADVMMPVMDGMEFCDRLKETEEISHIPIVLLTALSDNESQIRGYTSGADGYLVKPFDPVLLRSRIENILRSRRELKAKFSSDMESEPAGLAHSPFDAEFLGKITDLIETKLDDPDLNTGFLCQEVAMSSSTFYRKIKELTGLAPNEFVRTIRLKKAAQLLKTKSYTVSEVTDRVGFSDPLYFSRCFKKQFGFPPSTLTK</sequence>
<feature type="modified residue" description="4-aspartylphosphate" evidence="7">
    <location>
        <position position="1149"/>
    </location>
</feature>
<evidence type="ECO:0000259" key="11">
    <source>
        <dbReference type="PROSITE" id="PS50110"/>
    </source>
</evidence>
<dbReference type="InterPro" id="IPR001789">
    <property type="entry name" value="Sig_transdc_resp-reg_receiver"/>
</dbReference>
<dbReference type="SUPFAM" id="SSF55874">
    <property type="entry name" value="ATPase domain of HSP90 chaperone/DNA topoisomerase II/histidine kinase"/>
    <property type="match status" value="1"/>
</dbReference>
<evidence type="ECO:0000256" key="7">
    <source>
        <dbReference type="PROSITE-ProRule" id="PRU00169"/>
    </source>
</evidence>
<protein>
    <recommendedName>
        <fullName evidence="2">histidine kinase</fullName>
        <ecNumber evidence="2">2.7.13.3</ecNumber>
    </recommendedName>
</protein>
<dbReference type="InterPro" id="IPR005467">
    <property type="entry name" value="His_kinase_dom"/>
</dbReference>
<feature type="transmembrane region" description="Helical" evidence="8">
    <location>
        <begin position="784"/>
        <end position="804"/>
    </location>
</feature>
<keyword evidence="8" id="KW-0812">Transmembrane</keyword>
<dbReference type="Pfam" id="PF02518">
    <property type="entry name" value="HATPase_c"/>
    <property type="match status" value="1"/>
</dbReference>
<keyword evidence="12" id="KW-0808">Transferase</keyword>
<dbReference type="InterPro" id="IPR009057">
    <property type="entry name" value="Homeodomain-like_sf"/>
</dbReference>
<dbReference type="InterPro" id="IPR011006">
    <property type="entry name" value="CheY-like_superfamily"/>
</dbReference>
<keyword evidence="4" id="KW-0805">Transcription regulation</keyword>
<evidence type="ECO:0000259" key="9">
    <source>
        <dbReference type="PROSITE" id="PS01124"/>
    </source>
</evidence>
<comment type="catalytic activity">
    <reaction evidence="1">
        <text>ATP + protein L-histidine = ADP + protein N-phospho-L-histidine.</text>
        <dbReference type="EC" id="2.7.13.3"/>
    </reaction>
</comment>
<dbReference type="SUPFAM" id="SSF52172">
    <property type="entry name" value="CheY-like"/>
    <property type="match status" value="1"/>
</dbReference>
<dbReference type="InterPro" id="IPR018062">
    <property type="entry name" value="HTH_AraC-typ_CS"/>
</dbReference>
<keyword evidence="8" id="KW-1133">Transmembrane helix</keyword>
<dbReference type="GO" id="GO:0016301">
    <property type="term" value="F:kinase activity"/>
    <property type="evidence" value="ECO:0007669"/>
    <property type="project" value="UniProtKB-KW"/>
</dbReference>
<dbReference type="SUPFAM" id="SSF47384">
    <property type="entry name" value="Homodimeric domain of signal transducing histidine kinase"/>
    <property type="match status" value="1"/>
</dbReference>
<feature type="domain" description="Histidine kinase" evidence="10">
    <location>
        <begin position="841"/>
        <end position="1063"/>
    </location>
</feature>
<dbReference type="CDD" id="cd00082">
    <property type="entry name" value="HisKA"/>
    <property type="match status" value="1"/>
</dbReference>
<dbReference type="PANTHER" id="PTHR43547">
    <property type="entry name" value="TWO-COMPONENT HISTIDINE KINASE"/>
    <property type="match status" value="1"/>
</dbReference>
<dbReference type="SMART" id="SM00342">
    <property type="entry name" value="HTH_ARAC"/>
    <property type="match status" value="1"/>
</dbReference>
<evidence type="ECO:0000256" key="1">
    <source>
        <dbReference type="ARBA" id="ARBA00000085"/>
    </source>
</evidence>
<comment type="caution">
    <text evidence="12">The sequence shown here is derived from an EMBL/GenBank/DDBJ whole genome shotgun (WGS) entry which is preliminary data.</text>
</comment>
<dbReference type="RefSeq" id="WP_343850006.1">
    <property type="nucleotide sequence ID" value="NZ_BAAAFI010000006.1"/>
</dbReference>
<dbReference type="SMART" id="SM00387">
    <property type="entry name" value="HATPase_c"/>
    <property type="match status" value="1"/>
</dbReference>
<dbReference type="InterPro" id="IPR011123">
    <property type="entry name" value="Y_Y_Y"/>
</dbReference>
<name>A0ABN1MZA3_9BACT</name>
<dbReference type="SUPFAM" id="SSF63829">
    <property type="entry name" value="Calcium-dependent phosphotriesterase"/>
    <property type="match status" value="3"/>
</dbReference>
<dbReference type="InterPro" id="IPR003661">
    <property type="entry name" value="HisK_dim/P_dom"/>
</dbReference>
<dbReference type="SMART" id="SM00448">
    <property type="entry name" value="REC"/>
    <property type="match status" value="1"/>
</dbReference>
<evidence type="ECO:0000313" key="12">
    <source>
        <dbReference type="EMBL" id="GAA0878523.1"/>
    </source>
</evidence>
<dbReference type="InterPro" id="IPR013783">
    <property type="entry name" value="Ig-like_fold"/>
</dbReference>
<dbReference type="InterPro" id="IPR004358">
    <property type="entry name" value="Sig_transdc_His_kin-like_C"/>
</dbReference>
<feature type="domain" description="HTH araC/xylS-type" evidence="9">
    <location>
        <begin position="1248"/>
        <end position="1346"/>
    </location>
</feature>
<dbReference type="InterPro" id="IPR011110">
    <property type="entry name" value="Reg_prop"/>
</dbReference>
<dbReference type="SMART" id="SM00388">
    <property type="entry name" value="HisKA"/>
    <property type="match status" value="1"/>
</dbReference>
<dbReference type="Gene3D" id="1.10.10.60">
    <property type="entry name" value="Homeodomain-like"/>
    <property type="match status" value="1"/>
</dbReference>
<evidence type="ECO:0000256" key="5">
    <source>
        <dbReference type="ARBA" id="ARBA00023125"/>
    </source>
</evidence>